<reference evidence="1 2" key="1">
    <citation type="submission" date="2019-02" db="EMBL/GenBank/DDBJ databases">
        <title>Genomic Encyclopedia of Type Strains, Phase IV (KMG-IV): sequencing the most valuable type-strain genomes for metagenomic binning, comparative biology and taxonomic classification.</title>
        <authorList>
            <person name="Goeker M."/>
        </authorList>
    </citation>
    <scope>NUCLEOTIDE SEQUENCE [LARGE SCALE GENOMIC DNA]</scope>
    <source>
        <strain evidence="1 2">DSM 21223</strain>
    </source>
</reference>
<name>A0ABY0IUJ6_9RHOO</name>
<evidence type="ECO:0000313" key="1">
    <source>
        <dbReference type="EMBL" id="RZT89896.1"/>
    </source>
</evidence>
<dbReference type="EMBL" id="SHKM01000001">
    <property type="protein sequence ID" value="RZT89896.1"/>
    <property type="molecule type" value="Genomic_DNA"/>
</dbReference>
<gene>
    <name evidence="1" type="ORF">EV678_0697</name>
</gene>
<keyword evidence="2" id="KW-1185">Reference proteome</keyword>
<dbReference type="RefSeq" id="WP_130458524.1">
    <property type="nucleotide sequence ID" value="NZ_SHKM01000001.1"/>
</dbReference>
<evidence type="ECO:0000313" key="2">
    <source>
        <dbReference type="Proteomes" id="UP000292136"/>
    </source>
</evidence>
<organism evidence="1 2">
    <name type="scientific">Azospira oryzae</name>
    <dbReference type="NCBI Taxonomy" id="146939"/>
    <lineage>
        <taxon>Bacteria</taxon>
        <taxon>Pseudomonadati</taxon>
        <taxon>Pseudomonadota</taxon>
        <taxon>Betaproteobacteria</taxon>
        <taxon>Rhodocyclales</taxon>
        <taxon>Rhodocyclaceae</taxon>
        <taxon>Azospira</taxon>
    </lineage>
</organism>
<sequence>MEEQTLNDPVADLAPHALQREAARLAQEAFALAFRQTLEGKGEERPQIIAQIVQRLMGWANDKREGEAGDHHAGRHLRQAMLLSGLDQWGLAYAQVYGPSAMTGLSAMVAGLRAGLDGAGESEGYQAFFERLVNEETAAFSFKSDLRQAIHMALWHTMIATENRGEALQLLQQLGGMMLALPQAMPQHGWMILANTLADIQIRCLAHALAAEGLGQEMTQELFGALAKQLPGELRSQVMGNAARTVLEWQQTNRAQGTVH</sequence>
<dbReference type="Proteomes" id="UP000292136">
    <property type="component" value="Unassembled WGS sequence"/>
</dbReference>
<accession>A0ABY0IUJ6</accession>
<proteinExistence type="predicted"/>
<comment type="caution">
    <text evidence="1">The sequence shown here is derived from an EMBL/GenBank/DDBJ whole genome shotgun (WGS) entry which is preliminary data.</text>
</comment>
<protein>
    <submittedName>
        <fullName evidence="1">Uncharacterized protein</fullName>
    </submittedName>
</protein>